<comment type="pathway">
    <text evidence="2">Lipid metabolism.</text>
</comment>
<dbReference type="GO" id="GO:0004609">
    <property type="term" value="F:phosphatidylserine decarboxylase activity"/>
    <property type="evidence" value="ECO:0007669"/>
    <property type="project" value="UniProtKB-EC"/>
</dbReference>
<sequence length="270" mass="30535">MSKPLLRLMTELSSRKWISRLTGTFSKSSASRLLIPWFIRTYEIDPNEAELEPGEYPSLNAFFTRRLKPHARPLHEHPDSLLSPVDGKITAMSPITKGTILNIKGHDYTLADLLNQSPHMEKYKNGWAVILYLSPKDYHRIHAPVTGKQVESEHIRGKVYPVNDFGLRHMRTVLSRNERLITYIKHEHGEIALVKVGAMNVSSIQYADDTVKAWQRGDELAYFEFGSTVVLLCENGTFVPREDLAEGDSVRMGDPLGVIVSKSAAIRRPS</sequence>
<dbReference type="GO" id="GO:0006646">
    <property type="term" value="P:phosphatidylethanolamine biosynthetic process"/>
    <property type="evidence" value="ECO:0007669"/>
    <property type="project" value="TreeGrafter"/>
</dbReference>
<keyword evidence="10" id="KW-1208">Phospholipid metabolism</keyword>
<organism evidence="13 15">
    <name type="scientific">Paenibacillus urinalis</name>
    <dbReference type="NCBI Taxonomy" id="521520"/>
    <lineage>
        <taxon>Bacteria</taxon>
        <taxon>Bacillati</taxon>
        <taxon>Bacillota</taxon>
        <taxon>Bacilli</taxon>
        <taxon>Bacillales</taxon>
        <taxon>Paenibacillaceae</taxon>
        <taxon>Paenibacillus</taxon>
    </lineage>
</organism>
<evidence type="ECO:0000256" key="6">
    <source>
        <dbReference type="ARBA" id="ARBA00023098"/>
    </source>
</evidence>
<comment type="cofactor">
    <cofactor evidence="1">
        <name>pyruvate</name>
        <dbReference type="ChEBI" id="CHEBI:15361"/>
    </cofactor>
</comment>
<evidence type="ECO:0000256" key="1">
    <source>
        <dbReference type="ARBA" id="ARBA00001928"/>
    </source>
</evidence>
<dbReference type="RefSeq" id="WP_047913602.1">
    <property type="nucleotide sequence ID" value="NZ_CP118101.1"/>
</dbReference>
<evidence type="ECO:0000256" key="4">
    <source>
        <dbReference type="ARBA" id="ARBA00022516"/>
    </source>
</evidence>
<evidence type="ECO:0000256" key="2">
    <source>
        <dbReference type="ARBA" id="ARBA00005189"/>
    </source>
</evidence>
<evidence type="ECO:0000256" key="3">
    <source>
        <dbReference type="ARBA" id="ARBA00012243"/>
    </source>
</evidence>
<dbReference type="PANTHER" id="PTHR10067:SF6">
    <property type="entry name" value="PHOSPHATIDYLSERINE DECARBOXYLASE PROENZYME, MITOCHONDRIAL"/>
    <property type="match status" value="1"/>
</dbReference>
<gene>
    <name evidence="13" type="primary">asd</name>
    <name evidence="13" type="ORF">PUW23_20740</name>
    <name evidence="14" type="ORF">PUW25_20630</name>
</gene>
<keyword evidence="8" id="KW-0594">Phospholipid biosynthesis</keyword>
<evidence type="ECO:0000256" key="12">
    <source>
        <dbReference type="ARBA" id="ARBA00024326"/>
    </source>
</evidence>
<protein>
    <recommendedName>
        <fullName evidence="3">phosphatidylserine decarboxylase</fullName>
        <ecNumber evidence="3">4.1.1.65</ecNumber>
    </recommendedName>
</protein>
<keyword evidence="4" id="KW-0444">Lipid biosynthesis</keyword>
<evidence type="ECO:0000313" key="16">
    <source>
        <dbReference type="Proteomes" id="UP001221519"/>
    </source>
</evidence>
<reference evidence="13 16" key="1">
    <citation type="submission" date="2023-02" db="EMBL/GenBank/DDBJ databases">
        <title>Pathogen: clinical or host-associated sample.</title>
        <authorList>
            <person name="Hergert J."/>
            <person name="Casey R."/>
            <person name="Wagner J."/>
            <person name="Young E.L."/>
            <person name="Oakeson K.F."/>
        </authorList>
    </citation>
    <scope>NUCLEOTIDE SEQUENCE</scope>
    <source>
        <strain evidence="14 16">2022CK-00829</strain>
        <strain evidence="13">2022CK-00830</strain>
    </source>
</reference>
<keyword evidence="6" id="KW-0443">Lipid metabolism</keyword>
<evidence type="ECO:0000313" key="15">
    <source>
        <dbReference type="Proteomes" id="UP001220962"/>
    </source>
</evidence>
<keyword evidence="16" id="KW-1185">Reference proteome</keyword>
<dbReference type="NCBIfam" id="TIGR00163">
    <property type="entry name" value="PS_decarb"/>
    <property type="match status" value="1"/>
</dbReference>
<dbReference type="EMBL" id="CP118101">
    <property type="protein sequence ID" value="WDH81897.1"/>
    <property type="molecule type" value="Genomic_DNA"/>
</dbReference>
<keyword evidence="9 13" id="KW-0456">Lyase</keyword>
<dbReference type="EMBL" id="CP118108">
    <property type="protein sequence ID" value="WDI01626.1"/>
    <property type="molecule type" value="Genomic_DNA"/>
</dbReference>
<dbReference type="AlphaFoldDB" id="A0AAX3MX48"/>
<dbReference type="Proteomes" id="UP001220962">
    <property type="component" value="Chromosome"/>
</dbReference>
<evidence type="ECO:0000256" key="10">
    <source>
        <dbReference type="ARBA" id="ARBA00023264"/>
    </source>
</evidence>
<keyword evidence="5" id="KW-0210">Decarboxylase</keyword>
<dbReference type="Proteomes" id="UP001221519">
    <property type="component" value="Chromosome"/>
</dbReference>
<keyword evidence="11" id="KW-0670">Pyruvate</keyword>
<dbReference type="InterPro" id="IPR033177">
    <property type="entry name" value="PSD-B"/>
</dbReference>
<evidence type="ECO:0000256" key="7">
    <source>
        <dbReference type="ARBA" id="ARBA00023145"/>
    </source>
</evidence>
<name>A0AAX3MX48_9BACL</name>
<evidence type="ECO:0000256" key="8">
    <source>
        <dbReference type="ARBA" id="ARBA00023209"/>
    </source>
</evidence>
<evidence type="ECO:0000256" key="11">
    <source>
        <dbReference type="ARBA" id="ARBA00023317"/>
    </source>
</evidence>
<evidence type="ECO:0000256" key="9">
    <source>
        <dbReference type="ARBA" id="ARBA00023239"/>
    </source>
</evidence>
<proteinExistence type="predicted"/>
<accession>A0AAX3MX48</accession>
<evidence type="ECO:0000313" key="14">
    <source>
        <dbReference type="EMBL" id="WDI01626.1"/>
    </source>
</evidence>
<evidence type="ECO:0000256" key="5">
    <source>
        <dbReference type="ARBA" id="ARBA00022793"/>
    </source>
</evidence>
<dbReference type="PANTHER" id="PTHR10067">
    <property type="entry name" value="PHOSPHATIDYLSERINE DECARBOXYLASE"/>
    <property type="match status" value="1"/>
</dbReference>
<evidence type="ECO:0000313" key="13">
    <source>
        <dbReference type="EMBL" id="WDH81897.1"/>
    </source>
</evidence>
<dbReference type="Pfam" id="PF02666">
    <property type="entry name" value="PS_Dcarbxylase"/>
    <property type="match status" value="1"/>
</dbReference>
<comment type="pathway">
    <text evidence="12">Phospholipid metabolism; phosphatidylethanolamine biosynthesis.</text>
</comment>
<dbReference type="InterPro" id="IPR003817">
    <property type="entry name" value="PS_Dcarbxylase"/>
</dbReference>
<keyword evidence="7" id="KW-0865">Zymogen</keyword>
<dbReference type="EC" id="4.1.1.65" evidence="3"/>